<gene>
    <name evidence="2" type="ORF">HNR22_005004</name>
</gene>
<feature type="transmembrane region" description="Helical" evidence="1">
    <location>
        <begin position="111"/>
        <end position="135"/>
    </location>
</feature>
<keyword evidence="1" id="KW-1133">Transmembrane helix</keyword>
<feature type="transmembrane region" description="Helical" evidence="1">
    <location>
        <begin position="373"/>
        <end position="397"/>
    </location>
</feature>
<reference evidence="2 3" key="1">
    <citation type="submission" date="2020-07" db="EMBL/GenBank/DDBJ databases">
        <title>Sequencing the genomes of 1000 actinobacteria strains.</title>
        <authorList>
            <person name="Klenk H.-P."/>
        </authorList>
    </citation>
    <scope>NUCLEOTIDE SEQUENCE [LARGE SCALE GENOMIC DNA]</scope>
    <source>
        <strain evidence="2 3">DSM 45876</strain>
    </source>
</reference>
<keyword evidence="3" id="KW-1185">Reference proteome</keyword>
<accession>A0A7Y9X6D3</accession>
<keyword evidence="1" id="KW-0812">Transmembrane</keyword>
<comment type="caution">
    <text evidence="2">The sequence shown here is derived from an EMBL/GenBank/DDBJ whole genome shotgun (WGS) entry which is preliminary data.</text>
</comment>
<feature type="transmembrane region" description="Helical" evidence="1">
    <location>
        <begin position="20"/>
        <end position="41"/>
    </location>
</feature>
<evidence type="ECO:0000313" key="3">
    <source>
        <dbReference type="Proteomes" id="UP000523545"/>
    </source>
</evidence>
<evidence type="ECO:0000313" key="2">
    <source>
        <dbReference type="EMBL" id="NYH45277.1"/>
    </source>
</evidence>
<feature type="transmembrane region" description="Helical" evidence="1">
    <location>
        <begin position="236"/>
        <end position="256"/>
    </location>
</feature>
<name>A0A7Y9X6D3_9ACTN</name>
<dbReference type="EMBL" id="JACCHK010000001">
    <property type="protein sequence ID" value="NYH45277.1"/>
    <property type="molecule type" value="Genomic_DNA"/>
</dbReference>
<sequence length="453" mass="47977">MLVCVAGVLVAFDDIAPLRALAGTFGASLAWVPLLLCGLLLPRDRDSMWPRVLILLLGTGVIVTAVTFFVLPSESKGVNLYFKALAVGIPIAVFFAIMVVAGRLAAYRPSLITLFGLVSLGMLVLFGALDLLGVMPRNDVWFLHGIENLNQRARGGRFEASALGAGVLVALATATLRVRNKAWALGIGVVAGALAYLMPSRGTLVAGMAFCAAIFGAILLHWLVPRVGRWANVAPGGVLVVVTLLGGFGLGALVTAPQWAGMSYSSSDAVRSVWGDASMDAALDHPVGMGFSGPLEWLPNYVRASMDQFDDSFSPSDFTELDEQLNADGSYGFSPKTMPSLLGVYFGAAGVLALIAMWLAIGRRVADAWRAGYFMVGPAALALAVTAATYFSSIYAWEQAFLLGALLGIPHMLRNDGPNLTLPNGRVPVRDALGKRWLLGPSRAGTRRKRVTV</sequence>
<dbReference type="RefSeq" id="WP_179782393.1">
    <property type="nucleotide sequence ID" value="NZ_JACCHK010000001.1"/>
</dbReference>
<feature type="transmembrane region" description="Helical" evidence="1">
    <location>
        <begin position="84"/>
        <end position="104"/>
    </location>
</feature>
<feature type="transmembrane region" description="Helical" evidence="1">
    <location>
        <begin position="155"/>
        <end position="175"/>
    </location>
</feature>
<dbReference type="AlphaFoldDB" id="A0A7Y9X6D3"/>
<protein>
    <submittedName>
        <fullName evidence="2">Uncharacterized protein</fullName>
    </submittedName>
</protein>
<dbReference type="Proteomes" id="UP000523545">
    <property type="component" value="Unassembled WGS sequence"/>
</dbReference>
<evidence type="ECO:0000256" key="1">
    <source>
        <dbReference type="SAM" id="Phobius"/>
    </source>
</evidence>
<feature type="transmembrane region" description="Helical" evidence="1">
    <location>
        <begin position="53"/>
        <end position="72"/>
    </location>
</feature>
<organism evidence="2 3">
    <name type="scientific">Micromonospora jinlongensis</name>
    <dbReference type="NCBI Taxonomy" id="1287877"/>
    <lineage>
        <taxon>Bacteria</taxon>
        <taxon>Bacillati</taxon>
        <taxon>Actinomycetota</taxon>
        <taxon>Actinomycetes</taxon>
        <taxon>Micromonosporales</taxon>
        <taxon>Micromonosporaceae</taxon>
        <taxon>Micromonospora</taxon>
    </lineage>
</organism>
<proteinExistence type="predicted"/>
<feature type="transmembrane region" description="Helical" evidence="1">
    <location>
        <begin position="204"/>
        <end position="224"/>
    </location>
</feature>
<feature type="transmembrane region" description="Helical" evidence="1">
    <location>
        <begin position="342"/>
        <end position="361"/>
    </location>
</feature>
<keyword evidence="1" id="KW-0472">Membrane</keyword>
<feature type="transmembrane region" description="Helical" evidence="1">
    <location>
        <begin position="182"/>
        <end position="198"/>
    </location>
</feature>